<feature type="region of interest" description="Disordered" evidence="1">
    <location>
        <begin position="281"/>
        <end position="332"/>
    </location>
</feature>
<organism evidence="2 3">
    <name type="scientific">Phytophthora fragariaefolia</name>
    <dbReference type="NCBI Taxonomy" id="1490495"/>
    <lineage>
        <taxon>Eukaryota</taxon>
        <taxon>Sar</taxon>
        <taxon>Stramenopiles</taxon>
        <taxon>Oomycota</taxon>
        <taxon>Peronosporomycetes</taxon>
        <taxon>Peronosporales</taxon>
        <taxon>Peronosporaceae</taxon>
        <taxon>Phytophthora</taxon>
    </lineage>
</organism>
<accession>A0A9W6XR56</accession>
<dbReference type="Proteomes" id="UP001165121">
    <property type="component" value="Unassembled WGS sequence"/>
</dbReference>
<feature type="compositionally biased region" description="Polar residues" evidence="1">
    <location>
        <begin position="54"/>
        <end position="64"/>
    </location>
</feature>
<gene>
    <name evidence="2" type="ORF">Pfra01_001506000</name>
</gene>
<name>A0A9W6XR56_9STRA</name>
<reference evidence="2" key="1">
    <citation type="submission" date="2023-04" db="EMBL/GenBank/DDBJ databases">
        <title>Phytophthora fragariaefolia NBRC 109709.</title>
        <authorList>
            <person name="Ichikawa N."/>
            <person name="Sato H."/>
            <person name="Tonouchi N."/>
        </authorList>
    </citation>
    <scope>NUCLEOTIDE SEQUENCE</scope>
    <source>
        <strain evidence="2">NBRC 109709</strain>
    </source>
</reference>
<feature type="compositionally biased region" description="Basic and acidic residues" evidence="1">
    <location>
        <begin position="247"/>
        <end position="256"/>
    </location>
</feature>
<sequence length="332" mass="36133">MEDGEEEEETSSSKRDERGVGSRRSREDDSGASGSKRSRDGSDRPLAGAGPLSSPRSGDNSTPSDVGASRTGPVREPWMPTPSEIESRFRSTSPPSQYAVYSCGGLKADDVTMVLDFDPATDQRRDYYIGLFHELRWYGNTKTSCRSRVPECQALCQSWGAFVQNFNSNPAGCRGRVCLARERFERFSQHPTIERLHWGAVEAALGRVLRSPAASVQSSLCAEPSAPRHTSATPREVAPTEPLGRTTSEERSREPIDQAQHVVAVSSQSLQQQRWSKLGARSLRAEHRAPACPLGAPAAATRDEETSRELGVVEADAEDSPTMSSSSSDSTM</sequence>
<feature type="compositionally biased region" description="Low complexity" evidence="1">
    <location>
        <begin position="320"/>
        <end position="332"/>
    </location>
</feature>
<evidence type="ECO:0000256" key="1">
    <source>
        <dbReference type="SAM" id="MobiDB-lite"/>
    </source>
</evidence>
<dbReference type="EMBL" id="BSXT01001603">
    <property type="protein sequence ID" value="GMF43904.1"/>
    <property type="molecule type" value="Genomic_DNA"/>
</dbReference>
<evidence type="ECO:0000313" key="2">
    <source>
        <dbReference type="EMBL" id="GMF43904.1"/>
    </source>
</evidence>
<protein>
    <submittedName>
        <fullName evidence="2">Unnamed protein product</fullName>
    </submittedName>
</protein>
<feature type="compositionally biased region" description="Acidic residues" evidence="1">
    <location>
        <begin position="1"/>
        <end position="10"/>
    </location>
</feature>
<feature type="compositionally biased region" description="Basic and acidic residues" evidence="1">
    <location>
        <begin position="11"/>
        <end position="29"/>
    </location>
</feature>
<comment type="caution">
    <text evidence="2">The sequence shown here is derived from an EMBL/GenBank/DDBJ whole genome shotgun (WGS) entry which is preliminary data.</text>
</comment>
<feature type="region of interest" description="Disordered" evidence="1">
    <location>
        <begin position="220"/>
        <end position="256"/>
    </location>
</feature>
<dbReference type="OrthoDB" id="104310at2759"/>
<feature type="compositionally biased region" description="Low complexity" evidence="1">
    <location>
        <begin position="290"/>
        <end position="300"/>
    </location>
</feature>
<feature type="region of interest" description="Disordered" evidence="1">
    <location>
        <begin position="1"/>
        <end position="91"/>
    </location>
</feature>
<proteinExistence type="predicted"/>
<dbReference type="AlphaFoldDB" id="A0A9W6XR56"/>
<keyword evidence="3" id="KW-1185">Reference proteome</keyword>
<evidence type="ECO:0000313" key="3">
    <source>
        <dbReference type="Proteomes" id="UP001165121"/>
    </source>
</evidence>